<dbReference type="InterPro" id="IPR008780">
    <property type="entry name" value="Plasmodium_Vir"/>
</dbReference>
<dbReference type="OrthoDB" id="388482at2759"/>
<name>A0A0J9TB52_PLAVI</name>
<dbReference type="Pfam" id="PF05795">
    <property type="entry name" value="Plasmodium_Vir"/>
    <property type="match status" value="1"/>
</dbReference>
<reference evidence="1 2" key="1">
    <citation type="submission" date="2011-08" db="EMBL/GenBank/DDBJ databases">
        <title>The Genome Sequence of Plasmodium vivax Mauritania I.</title>
        <authorList>
            <consortium name="The Broad Institute Genome Sequencing Platform"/>
            <consortium name="The Broad Institute Genome Sequencing Center for Infectious Disease"/>
            <person name="Neafsey D."/>
            <person name="Carlton J."/>
            <person name="Barnwell J."/>
            <person name="Collins W."/>
            <person name="Escalante A."/>
            <person name="Mullikin J."/>
            <person name="Saul A."/>
            <person name="Guigo R."/>
            <person name="Camara F."/>
            <person name="Young S.K."/>
            <person name="Zeng Q."/>
            <person name="Gargeya S."/>
            <person name="Fitzgerald M."/>
            <person name="Haas B."/>
            <person name="Abouelleil A."/>
            <person name="Alvarado L."/>
            <person name="Arachchi H.M."/>
            <person name="Berlin A."/>
            <person name="Brown A."/>
            <person name="Chapman S.B."/>
            <person name="Chen Z."/>
            <person name="Dunbar C."/>
            <person name="Freedman E."/>
            <person name="Gearin G."/>
            <person name="Gellesch M."/>
            <person name="Goldberg J."/>
            <person name="Griggs A."/>
            <person name="Gujja S."/>
            <person name="Heiman D."/>
            <person name="Howarth C."/>
            <person name="Larson L."/>
            <person name="Lui A."/>
            <person name="MacDonald P.J.P."/>
            <person name="Montmayeur A."/>
            <person name="Murphy C."/>
            <person name="Neiman D."/>
            <person name="Pearson M."/>
            <person name="Priest M."/>
            <person name="Roberts A."/>
            <person name="Saif S."/>
            <person name="Shea T."/>
            <person name="Shenoy N."/>
            <person name="Sisk P."/>
            <person name="Stolte C."/>
            <person name="Sykes S."/>
            <person name="Wortman J."/>
            <person name="Nusbaum C."/>
            <person name="Birren B."/>
        </authorList>
    </citation>
    <scope>NUCLEOTIDE SEQUENCE [LARGE SCALE GENOMIC DNA]</scope>
    <source>
        <strain evidence="1 2">Mauritania I</strain>
    </source>
</reference>
<proteinExistence type="predicted"/>
<evidence type="ECO:0000313" key="1">
    <source>
        <dbReference type="EMBL" id="KMZ91857.1"/>
    </source>
</evidence>
<dbReference type="EMBL" id="KQ235088">
    <property type="protein sequence ID" value="KMZ91857.1"/>
    <property type="molecule type" value="Genomic_DNA"/>
</dbReference>
<dbReference type="AlphaFoldDB" id="A0A0J9TB52"/>
<organism evidence="1 2">
    <name type="scientific">Plasmodium vivax Mauritania I</name>
    <dbReference type="NCBI Taxonomy" id="1035515"/>
    <lineage>
        <taxon>Eukaryota</taxon>
        <taxon>Sar</taxon>
        <taxon>Alveolata</taxon>
        <taxon>Apicomplexa</taxon>
        <taxon>Aconoidasida</taxon>
        <taxon>Haemosporida</taxon>
        <taxon>Plasmodiidae</taxon>
        <taxon>Plasmodium</taxon>
        <taxon>Plasmodium (Plasmodium)</taxon>
    </lineage>
</organism>
<gene>
    <name evidence="1" type="ORF">PVMG_00730</name>
</gene>
<protein>
    <recommendedName>
        <fullName evidence="3">Variable surface protein Vir21</fullName>
    </recommendedName>
</protein>
<dbReference type="Proteomes" id="UP000053776">
    <property type="component" value="Unassembled WGS sequence"/>
</dbReference>
<evidence type="ECO:0008006" key="3">
    <source>
        <dbReference type="Google" id="ProtNLM"/>
    </source>
</evidence>
<evidence type="ECO:0000313" key="2">
    <source>
        <dbReference type="Proteomes" id="UP000053776"/>
    </source>
</evidence>
<sequence length="257" mass="30882">MKEVEPDNDELFKKAYNLKKNELFKFYIEFNKNCNNNDEECKGIEIPDSLKTNNYLSKLYLKYIRNIKNIKTENFSKFKSINQGNNIEQRCIYLKYWIYDIISNNVTEDKYISTFLDSCNSEKNLIFSDNNCPCEFYNMNLNDIKYMRKLYAYYMLFDIYKKNNISGDFDKNGIYCYYLNKFMDIYEKKKESCIADVNNNCCKEFNKYIKENVNDTTLSSINNYCKGDKINKLFNAKSENLNQSDYRKASEKVYFNF</sequence>
<accession>A0A0J9TB52</accession>